<protein>
    <submittedName>
        <fullName evidence="1">Uncharacterized protein</fullName>
    </submittedName>
</protein>
<proteinExistence type="predicted"/>
<evidence type="ECO:0000313" key="1">
    <source>
        <dbReference type="EMBL" id="JAE15798.1"/>
    </source>
</evidence>
<reference evidence="1" key="2">
    <citation type="journal article" date="2015" name="Data Brief">
        <title>Shoot transcriptome of the giant reed, Arundo donax.</title>
        <authorList>
            <person name="Barrero R.A."/>
            <person name="Guerrero F.D."/>
            <person name="Moolhuijzen P."/>
            <person name="Goolsby J.A."/>
            <person name="Tidwell J."/>
            <person name="Bellgard S.E."/>
            <person name="Bellgard M.I."/>
        </authorList>
    </citation>
    <scope>NUCLEOTIDE SEQUENCE</scope>
    <source>
        <tissue evidence="1">Shoot tissue taken approximately 20 cm above the soil surface</tissue>
    </source>
</reference>
<accession>A0A0A9QCT8</accession>
<name>A0A0A9QCT8_ARUDO</name>
<dbReference type="EMBL" id="GBRH01182098">
    <property type="protein sequence ID" value="JAE15798.1"/>
    <property type="molecule type" value="Transcribed_RNA"/>
</dbReference>
<sequence>MAREMIRVGYRLR</sequence>
<reference evidence="1" key="1">
    <citation type="submission" date="2014-09" db="EMBL/GenBank/DDBJ databases">
        <authorList>
            <person name="Magalhaes I.L.F."/>
            <person name="Oliveira U."/>
            <person name="Santos F.R."/>
            <person name="Vidigal T.H.D.A."/>
            <person name="Brescovit A.D."/>
            <person name="Santos A.J."/>
        </authorList>
    </citation>
    <scope>NUCLEOTIDE SEQUENCE</scope>
    <source>
        <tissue evidence="1">Shoot tissue taken approximately 20 cm above the soil surface</tissue>
    </source>
</reference>
<organism evidence="1">
    <name type="scientific">Arundo donax</name>
    <name type="common">Giant reed</name>
    <name type="synonym">Donax arundinaceus</name>
    <dbReference type="NCBI Taxonomy" id="35708"/>
    <lineage>
        <taxon>Eukaryota</taxon>
        <taxon>Viridiplantae</taxon>
        <taxon>Streptophyta</taxon>
        <taxon>Embryophyta</taxon>
        <taxon>Tracheophyta</taxon>
        <taxon>Spermatophyta</taxon>
        <taxon>Magnoliopsida</taxon>
        <taxon>Liliopsida</taxon>
        <taxon>Poales</taxon>
        <taxon>Poaceae</taxon>
        <taxon>PACMAD clade</taxon>
        <taxon>Arundinoideae</taxon>
        <taxon>Arundineae</taxon>
        <taxon>Arundo</taxon>
    </lineage>
</organism>